<reference evidence="3" key="1">
    <citation type="journal article" date="2009" name="J. Bacteriol.">
        <title>Complete genome sequence of Erythrobacter litoralis HTCC2594.</title>
        <authorList>
            <person name="Oh H.M."/>
            <person name="Giovannoni S.J."/>
            <person name="Ferriera S."/>
            <person name="Johnson J."/>
            <person name="Cho J.C."/>
        </authorList>
    </citation>
    <scope>NUCLEOTIDE SEQUENCE [LARGE SCALE GENOMIC DNA]</scope>
    <source>
        <strain evidence="3">HTCC2594</strain>
    </source>
</reference>
<gene>
    <name evidence="2" type="ordered locus">ELI_12425</name>
</gene>
<evidence type="ECO:0000313" key="2">
    <source>
        <dbReference type="EMBL" id="ABC64577.1"/>
    </source>
</evidence>
<sequence length="393" mass="42958">MIAPGDGKPMLEGVTVIDLTSMVFGPYCTQILADFGAEVIKVESPGGDTQRHTSKYAVNRGMSATHIALNRGKKSIILDLKQEADAEVLRGLLAEADVMVHNIRGASIERLGFGYDAVREIAPEIIYAHCVGYGSGGRYAGLQAFDDTIQAATGTVTLLSEVDGDPTPRFLPSLVADKVSGLHGAYAIMAALIHRLRTGRGQAIEIPMFELFAGFMMKEHMGGLTFDPPKGPPGFTRQLDPLQKPFAAKDGHVAIAPAHLEGFRDLVALLGDEEFAAEERFADRRGLFFNQAELQRRAAELSPNFTVAELEDICRSNSLPAMKVSHFTEIIDDPHLVETGFIQRTTHPSEGGVVEMREPSSFSDWEHELGLHAPLLDENGEELRERAAKNRRR</sequence>
<dbReference type="Pfam" id="PF02515">
    <property type="entry name" value="CoA_transf_3"/>
    <property type="match status" value="1"/>
</dbReference>
<dbReference type="RefSeq" id="WP_011415399.1">
    <property type="nucleotide sequence ID" value="NC_007722.1"/>
</dbReference>
<dbReference type="eggNOG" id="COG1804">
    <property type="taxonomic scope" value="Bacteria"/>
</dbReference>
<dbReference type="Gene3D" id="3.40.50.10540">
    <property type="entry name" value="Crotonobetainyl-coa:carnitine coa-transferase, domain 1"/>
    <property type="match status" value="1"/>
</dbReference>
<dbReference type="AlphaFoldDB" id="Q2N6W4"/>
<dbReference type="InterPro" id="IPR003673">
    <property type="entry name" value="CoA-Trfase_fam_III"/>
</dbReference>
<organism evidence="2 3">
    <name type="scientific">Erythrobacter litoralis (strain HTCC2594)</name>
    <dbReference type="NCBI Taxonomy" id="314225"/>
    <lineage>
        <taxon>Bacteria</taxon>
        <taxon>Pseudomonadati</taxon>
        <taxon>Pseudomonadota</taxon>
        <taxon>Alphaproteobacteria</taxon>
        <taxon>Sphingomonadales</taxon>
        <taxon>Erythrobacteraceae</taxon>
        <taxon>Erythrobacter/Porphyrobacter group</taxon>
        <taxon>Erythrobacter</taxon>
    </lineage>
</organism>
<name>Q2N6W4_ERYLH</name>
<dbReference type="PANTHER" id="PTHR48207">
    <property type="entry name" value="SUCCINATE--HYDROXYMETHYLGLUTARATE COA-TRANSFERASE"/>
    <property type="match status" value="1"/>
</dbReference>
<keyword evidence="1" id="KW-0808">Transferase</keyword>
<dbReference type="SUPFAM" id="SSF89796">
    <property type="entry name" value="CoA-transferase family III (CaiB/BaiF)"/>
    <property type="match status" value="1"/>
</dbReference>
<dbReference type="Gene3D" id="3.30.1540.10">
    <property type="entry name" value="formyl-coa transferase, domain 3"/>
    <property type="match status" value="1"/>
</dbReference>
<protein>
    <submittedName>
        <fullName evidence="2">L-carnitine dehydratase/bile acid-inducible protein F</fullName>
    </submittedName>
</protein>
<dbReference type="Proteomes" id="UP000008808">
    <property type="component" value="Chromosome"/>
</dbReference>
<evidence type="ECO:0000256" key="1">
    <source>
        <dbReference type="ARBA" id="ARBA00022679"/>
    </source>
</evidence>
<evidence type="ECO:0000313" key="3">
    <source>
        <dbReference type="Proteomes" id="UP000008808"/>
    </source>
</evidence>
<dbReference type="GO" id="GO:0008410">
    <property type="term" value="F:CoA-transferase activity"/>
    <property type="evidence" value="ECO:0007669"/>
    <property type="project" value="TreeGrafter"/>
</dbReference>
<dbReference type="PANTHER" id="PTHR48207:SF4">
    <property type="entry name" value="BLL6097 PROTEIN"/>
    <property type="match status" value="1"/>
</dbReference>
<dbReference type="STRING" id="314225.ELI_12425"/>
<dbReference type="InterPro" id="IPR050483">
    <property type="entry name" value="CoA-transferase_III_domain"/>
</dbReference>
<keyword evidence="3" id="KW-1185">Reference proteome</keyword>
<dbReference type="KEGG" id="eli:ELI_12425"/>
<dbReference type="EMBL" id="CP000157">
    <property type="protein sequence ID" value="ABC64577.1"/>
    <property type="molecule type" value="Genomic_DNA"/>
</dbReference>
<dbReference type="InterPro" id="IPR044855">
    <property type="entry name" value="CoA-Trfase_III_dom3_sf"/>
</dbReference>
<proteinExistence type="predicted"/>
<dbReference type="HOGENOM" id="CLU_033975_2_1_5"/>
<accession>Q2N6W4</accession>
<dbReference type="OrthoDB" id="5720311at2"/>
<dbReference type="InterPro" id="IPR023606">
    <property type="entry name" value="CoA-Trfase_III_dom_1_sf"/>
</dbReference>